<evidence type="ECO:0000256" key="2">
    <source>
        <dbReference type="ARBA" id="ARBA00022692"/>
    </source>
</evidence>
<feature type="transmembrane region" description="Helical" evidence="5">
    <location>
        <begin position="92"/>
        <end position="110"/>
    </location>
</feature>
<dbReference type="EMBL" id="FOSF01000128">
    <property type="protein sequence ID" value="SFK59231.1"/>
    <property type="molecule type" value="Genomic_DNA"/>
</dbReference>
<feature type="transmembrane region" description="Helical" evidence="5">
    <location>
        <begin position="329"/>
        <end position="360"/>
    </location>
</feature>
<dbReference type="Pfam" id="PF04932">
    <property type="entry name" value="Wzy_C"/>
    <property type="match status" value="1"/>
</dbReference>
<dbReference type="PANTHER" id="PTHR37422:SF13">
    <property type="entry name" value="LIPOPOLYSACCHARIDE BIOSYNTHESIS PROTEIN PA4999-RELATED"/>
    <property type="match status" value="1"/>
</dbReference>
<dbReference type="InterPro" id="IPR007016">
    <property type="entry name" value="O-antigen_ligase-rel_domated"/>
</dbReference>
<dbReference type="GO" id="GO:0016020">
    <property type="term" value="C:membrane"/>
    <property type="evidence" value="ECO:0007669"/>
    <property type="project" value="UniProtKB-SubCell"/>
</dbReference>
<evidence type="ECO:0000256" key="4">
    <source>
        <dbReference type="ARBA" id="ARBA00023136"/>
    </source>
</evidence>
<feature type="transmembrane region" description="Helical" evidence="5">
    <location>
        <begin position="12"/>
        <end position="27"/>
    </location>
</feature>
<name>A0A662ZFE2_9GAMM</name>
<evidence type="ECO:0000256" key="5">
    <source>
        <dbReference type="SAM" id="Phobius"/>
    </source>
</evidence>
<keyword evidence="2 5" id="KW-0812">Transmembrane</keyword>
<comment type="subcellular location">
    <subcellularLocation>
        <location evidence="1">Membrane</location>
        <topology evidence="1">Multi-pass membrane protein</topology>
    </subcellularLocation>
</comment>
<organism evidence="7 8">
    <name type="scientific">Succinivibrio dextrinosolvens</name>
    <dbReference type="NCBI Taxonomy" id="83771"/>
    <lineage>
        <taxon>Bacteria</taxon>
        <taxon>Pseudomonadati</taxon>
        <taxon>Pseudomonadota</taxon>
        <taxon>Gammaproteobacteria</taxon>
        <taxon>Aeromonadales</taxon>
        <taxon>Succinivibrionaceae</taxon>
        <taxon>Succinivibrio</taxon>
    </lineage>
</organism>
<evidence type="ECO:0000259" key="6">
    <source>
        <dbReference type="Pfam" id="PF04932"/>
    </source>
</evidence>
<dbReference type="PANTHER" id="PTHR37422">
    <property type="entry name" value="TEICHURONIC ACID BIOSYNTHESIS PROTEIN TUAE"/>
    <property type="match status" value="1"/>
</dbReference>
<feature type="transmembrane region" description="Helical" evidence="5">
    <location>
        <begin position="161"/>
        <end position="190"/>
    </location>
</feature>
<dbReference type="AlphaFoldDB" id="A0A662ZFE2"/>
<gene>
    <name evidence="7" type="ORF">SAMN04487865_11281</name>
</gene>
<keyword evidence="3 5" id="KW-1133">Transmembrane helix</keyword>
<reference evidence="7 8" key="1">
    <citation type="submission" date="2016-10" db="EMBL/GenBank/DDBJ databases">
        <authorList>
            <person name="Varghese N."/>
            <person name="Submissions S."/>
        </authorList>
    </citation>
    <scope>NUCLEOTIDE SEQUENCE [LARGE SCALE GENOMIC DNA]</scope>
    <source>
        <strain evidence="7 8">22B</strain>
    </source>
</reference>
<protein>
    <submittedName>
        <fullName evidence="7">O-Antigen ligase</fullName>
    </submittedName>
</protein>
<dbReference type="Proteomes" id="UP000243374">
    <property type="component" value="Unassembled WGS sequence"/>
</dbReference>
<feature type="transmembrane region" description="Helical" evidence="5">
    <location>
        <begin position="67"/>
        <end position="86"/>
    </location>
</feature>
<dbReference type="InterPro" id="IPR051533">
    <property type="entry name" value="WaaL-like"/>
</dbReference>
<feature type="transmembrane region" description="Helical" evidence="5">
    <location>
        <begin position="293"/>
        <end position="317"/>
    </location>
</feature>
<evidence type="ECO:0000256" key="3">
    <source>
        <dbReference type="ARBA" id="ARBA00022989"/>
    </source>
</evidence>
<proteinExistence type="predicted"/>
<keyword evidence="8" id="KW-1185">Reference proteome</keyword>
<feature type="transmembrane region" description="Helical" evidence="5">
    <location>
        <begin position="261"/>
        <end position="281"/>
    </location>
</feature>
<sequence>MPRLFLINGQEIKVSYFLFSFFCLLLVKRRNIFYPSKLLVFFFIFVCTYSFLLSFIYYDSFGFSDHFFHWVYGAGVVIIVFNLFPFSTERDISLFFQKIWFILFLCILFNNCNQLDSITNYLKNNLNHPSLTTLVVGGVNSESIFLGLFCASFVYTRIRWFILFLSLAVSVFYSSRAGVISDCITCLFFIFFKQKHLVNKKFIVIITLFSIILLVVFFTLISYADTSGNFFSRFISRFSRIGEEPGSIGRLNMWSYIPELISTYPFGVGLGNSLLALKSISHDMYRESNLHNIYLQMIVDLGVFCGLLFNCLIFYFLYHEGRNIFCSLITFFLCSYFFMGLIQFAGGESFFFFFIGLYLLNKCRKN</sequence>
<dbReference type="GO" id="GO:0016874">
    <property type="term" value="F:ligase activity"/>
    <property type="evidence" value="ECO:0007669"/>
    <property type="project" value="UniProtKB-KW"/>
</dbReference>
<evidence type="ECO:0000313" key="7">
    <source>
        <dbReference type="EMBL" id="SFK59231.1"/>
    </source>
</evidence>
<evidence type="ECO:0000313" key="8">
    <source>
        <dbReference type="Proteomes" id="UP000243374"/>
    </source>
</evidence>
<feature type="domain" description="O-antigen ligase-related" evidence="6">
    <location>
        <begin position="162"/>
        <end position="309"/>
    </location>
</feature>
<feature type="transmembrane region" description="Helical" evidence="5">
    <location>
        <begin position="202"/>
        <end position="224"/>
    </location>
</feature>
<feature type="transmembrane region" description="Helical" evidence="5">
    <location>
        <begin position="39"/>
        <end position="58"/>
    </location>
</feature>
<feature type="transmembrane region" description="Helical" evidence="5">
    <location>
        <begin position="131"/>
        <end position="155"/>
    </location>
</feature>
<accession>A0A662ZFE2</accession>
<dbReference type="RefSeq" id="WP_074841963.1">
    <property type="nucleotide sequence ID" value="NZ_CP047056.1"/>
</dbReference>
<keyword evidence="4 5" id="KW-0472">Membrane</keyword>
<evidence type="ECO:0000256" key="1">
    <source>
        <dbReference type="ARBA" id="ARBA00004141"/>
    </source>
</evidence>
<keyword evidence="7" id="KW-0436">Ligase</keyword>